<proteinExistence type="predicted"/>
<accession>A0A8J7DU15</accession>
<comment type="caution">
    <text evidence="8">The sequence shown here is derived from an EMBL/GenBank/DDBJ whole genome shotgun (WGS) entry which is preliminary data.</text>
</comment>
<evidence type="ECO:0000313" key="8">
    <source>
        <dbReference type="EMBL" id="MBE9114756.1"/>
    </source>
</evidence>
<dbReference type="NCBIfam" id="TIGR01297">
    <property type="entry name" value="CDF"/>
    <property type="match status" value="1"/>
</dbReference>
<feature type="transmembrane region" description="Helical" evidence="6">
    <location>
        <begin position="9"/>
        <end position="30"/>
    </location>
</feature>
<comment type="subcellular location">
    <subcellularLocation>
        <location evidence="1">Membrane</location>
        <topology evidence="1">Multi-pass membrane protein</topology>
    </subcellularLocation>
</comment>
<dbReference type="PANTHER" id="PTHR13414:SF9">
    <property type="entry name" value="PROTON-COUPLED ZINC ANTIPORTER SLC30A9, MITOCHONDRIAL"/>
    <property type="match status" value="1"/>
</dbReference>
<organism evidence="8 9">
    <name type="scientific">Lusitaniella coriacea LEGE 07157</name>
    <dbReference type="NCBI Taxonomy" id="945747"/>
    <lineage>
        <taxon>Bacteria</taxon>
        <taxon>Bacillati</taxon>
        <taxon>Cyanobacteriota</taxon>
        <taxon>Cyanophyceae</taxon>
        <taxon>Spirulinales</taxon>
        <taxon>Lusitaniellaceae</taxon>
        <taxon>Lusitaniella</taxon>
    </lineage>
</organism>
<keyword evidence="9" id="KW-1185">Reference proteome</keyword>
<keyword evidence="3 6" id="KW-0812">Transmembrane</keyword>
<dbReference type="AlphaFoldDB" id="A0A8J7DU15"/>
<feature type="transmembrane region" description="Helical" evidence="6">
    <location>
        <begin position="76"/>
        <end position="94"/>
    </location>
</feature>
<dbReference type="GO" id="GO:0006829">
    <property type="term" value="P:zinc ion transport"/>
    <property type="evidence" value="ECO:0007669"/>
    <property type="project" value="InterPro"/>
</dbReference>
<feature type="domain" description="Cation efflux protein transmembrane" evidence="7">
    <location>
        <begin position="10"/>
        <end position="217"/>
    </location>
</feature>
<name>A0A8J7DU15_9CYAN</name>
<dbReference type="GO" id="GO:0008324">
    <property type="term" value="F:monoatomic cation transmembrane transporter activity"/>
    <property type="evidence" value="ECO:0007669"/>
    <property type="project" value="InterPro"/>
</dbReference>
<feature type="transmembrane region" description="Helical" evidence="6">
    <location>
        <begin position="193"/>
        <end position="211"/>
    </location>
</feature>
<dbReference type="SUPFAM" id="SSF161111">
    <property type="entry name" value="Cation efflux protein transmembrane domain-like"/>
    <property type="match status" value="1"/>
</dbReference>
<keyword evidence="5 6" id="KW-0472">Membrane</keyword>
<dbReference type="Gene3D" id="3.30.70.1350">
    <property type="entry name" value="Cation efflux protein, cytoplasmic domain"/>
    <property type="match status" value="1"/>
</dbReference>
<evidence type="ECO:0000256" key="4">
    <source>
        <dbReference type="ARBA" id="ARBA00022989"/>
    </source>
</evidence>
<dbReference type="GO" id="GO:0016020">
    <property type="term" value="C:membrane"/>
    <property type="evidence" value="ECO:0007669"/>
    <property type="project" value="UniProtKB-SubCell"/>
</dbReference>
<keyword evidence="2" id="KW-0813">Transport</keyword>
<sequence>MEVESAKKTIFVAIGANFAIAIVKFISAFFSGSSAMLSEGIHSLVDTGNELLLLLGLRAAQKPPDASHPFGYGQELYFWTLVVAFGIFSIGGGMSLYEGIDRLLNPHPLGDPKWSYVVLGFAFLVEGYSWNVALKEFQVQRAGKSIWKTIRASKNLVVPSVLLEDSAALLGIAVAFSGLFFGHLFNAPYLDGVASIVIGLLLVAVAFILGYESKELLVGEGADPETVDSIRQLATSDSAVDEVLRILTLHLGPEEILLNLDIQFSKTLSASEVGCVVERLEQTIRNEHPEVQCIFIEAKSIGSKRYATSQG</sequence>
<dbReference type="PANTHER" id="PTHR13414">
    <property type="entry name" value="HUEL-CATION TRANSPORTER"/>
    <property type="match status" value="1"/>
</dbReference>
<dbReference type="EMBL" id="JADEWZ010000003">
    <property type="protein sequence ID" value="MBE9114756.1"/>
    <property type="molecule type" value="Genomic_DNA"/>
</dbReference>
<feature type="transmembrane region" description="Helical" evidence="6">
    <location>
        <begin position="114"/>
        <end position="134"/>
    </location>
</feature>
<dbReference type="InterPro" id="IPR058533">
    <property type="entry name" value="Cation_efflux_TM"/>
</dbReference>
<dbReference type="InterPro" id="IPR002524">
    <property type="entry name" value="Cation_efflux"/>
</dbReference>
<keyword evidence="4 6" id="KW-1133">Transmembrane helix</keyword>
<dbReference type="RefSeq" id="WP_194027850.1">
    <property type="nucleotide sequence ID" value="NZ_JADEWZ010000003.1"/>
</dbReference>
<evidence type="ECO:0000259" key="7">
    <source>
        <dbReference type="Pfam" id="PF01545"/>
    </source>
</evidence>
<dbReference type="InterPro" id="IPR036837">
    <property type="entry name" value="Cation_efflux_CTD_sf"/>
</dbReference>
<dbReference type="Proteomes" id="UP000654482">
    <property type="component" value="Unassembled WGS sequence"/>
</dbReference>
<dbReference type="SUPFAM" id="SSF160240">
    <property type="entry name" value="Cation efflux protein cytoplasmic domain-like"/>
    <property type="match status" value="1"/>
</dbReference>
<evidence type="ECO:0000256" key="2">
    <source>
        <dbReference type="ARBA" id="ARBA00022448"/>
    </source>
</evidence>
<evidence type="ECO:0000256" key="1">
    <source>
        <dbReference type="ARBA" id="ARBA00004141"/>
    </source>
</evidence>
<evidence type="ECO:0000256" key="6">
    <source>
        <dbReference type="SAM" id="Phobius"/>
    </source>
</evidence>
<evidence type="ECO:0000256" key="5">
    <source>
        <dbReference type="ARBA" id="ARBA00023136"/>
    </source>
</evidence>
<dbReference type="Pfam" id="PF01545">
    <property type="entry name" value="Cation_efflux"/>
    <property type="match status" value="1"/>
</dbReference>
<evidence type="ECO:0000256" key="3">
    <source>
        <dbReference type="ARBA" id="ARBA00022692"/>
    </source>
</evidence>
<dbReference type="Gene3D" id="1.20.1510.10">
    <property type="entry name" value="Cation efflux protein transmembrane domain"/>
    <property type="match status" value="1"/>
</dbReference>
<dbReference type="InterPro" id="IPR040177">
    <property type="entry name" value="SLC30A9"/>
</dbReference>
<reference evidence="8" key="1">
    <citation type="submission" date="2020-10" db="EMBL/GenBank/DDBJ databases">
        <authorList>
            <person name="Castelo-Branco R."/>
            <person name="Eusebio N."/>
            <person name="Adriana R."/>
            <person name="Vieira A."/>
            <person name="Brugerolle De Fraissinette N."/>
            <person name="Rezende De Castro R."/>
            <person name="Schneider M.P."/>
            <person name="Vasconcelos V."/>
            <person name="Leao P.N."/>
        </authorList>
    </citation>
    <scope>NUCLEOTIDE SEQUENCE</scope>
    <source>
        <strain evidence="8">LEGE 07157</strain>
    </source>
</reference>
<evidence type="ECO:0000313" key="9">
    <source>
        <dbReference type="Proteomes" id="UP000654482"/>
    </source>
</evidence>
<protein>
    <submittedName>
        <fullName evidence="8">Cation transporter</fullName>
    </submittedName>
</protein>
<dbReference type="InterPro" id="IPR027469">
    <property type="entry name" value="Cation_efflux_TMD_sf"/>
</dbReference>
<gene>
    <name evidence="8" type="ORF">IQ249_02485</name>
</gene>
<feature type="transmembrane region" description="Helical" evidence="6">
    <location>
        <begin position="155"/>
        <end position="181"/>
    </location>
</feature>